<accession>A0A1G4SG37</accession>
<proteinExistence type="predicted"/>
<dbReference type="STRING" id="260084.SAMN02927928_2620"/>
<gene>
    <name evidence="1" type="ORF">SAMN02927928_2620</name>
</gene>
<evidence type="ECO:0000313" key="1">
    <source>
        <dbReference type="EMBL" id="SCW67535.1"/>
    </source>
</evidence>
<protein>
    <submittedName>
        <fullName evidence="1">Uncharacterized protein</fullName>
    </submittedName>
</protein>
<keyword evidence="2" id="KW-1185">Reference proteome</keyword>
<dbReference type="OrthoDB" id="4736604at2"/>
<reference evidence="2" key="1">
    <citation type="submission" date="2016-10" db="EMBL/GenBank/DDBJ databases">
        <authorList>
            <person name="Varghese N."/>
            <person name="Submissions S."/>
        </authorList>
    </citation>
    <scope>NUCLEOTIDE SEQUENCE [LARGE SCALE GENOMIC DNA]</scope>
    <source>
        <strain evidence="2">CGMCC 1.3431</strain>
    </source>
</reference>
<dbReference type="EMBL" id="FMTS01000004">
    <property type="protein sequence ID" value="SCW67535.1"/>
    <property type="molecule type" value="Genomic_DNA"/>
</dbReference>
<dbReference type="RefSeq" id="WP_090648703.1">
    <property type="nucleotide sequence ID" value="NZ_CBCRYE010000002.1"/>
</dbReference>
<evidence type="ECO:0000313" key="2">
    <source>
        <dbReference type="Proteomes" id="UP000199150"/>
    </source>
</evidence>
<dbReference type="Proteomes" id="UP000199150">
    <property type="component" value="Unassembled WGS sequence"/>
</dbReference>
<sequence>MARKAAIVLGHSHLSAIVNCLVDRPGDPAPDDECIEYYIFDTVRMGADFQFSIPGSSGGLILNPAIFDMIRSKVPADRDLIYISMFGGNAHNALTLLEHPRPFDFILPEAPDLPRIAGAELVPADYIAAFLLRLAYRYILNAETLRNATDRPVYHLESPPPIGDDKFVTSHLEQYFRDQTTEAEPKIAPRILRYKLWRLHSRIIQGASESRNITFVASPPEAQDDEGFLRPEGYGNDSTHAGPGYADLCLRQFEKMLGLRYSGWNWLY</sequence>
<dbReference type="AlphaFoldDB" id="A0A1G4SG37"/>
<name>A0A1G4SG37_9CAUL</name>
<organism evidence="1 2">
    <name type="scientific">Asticcacaulis taihuensis</name>
    <dbReference type="NCBI Taxonomy" id="260084"/>
    <lineage>
        <taxon>Bacteria</taxon>
        <taxon>Pseudomonadati</taxon>
        <taxon>Pseudomonadota</taxon>
        <taxon>Alphaproteobacteria</taxon>
        <taxon>Caulobacterales</taxon>
        <taxon>Caulobacteraceae</taxon>
        <taxon>Asticcacaulis</taxon>
    </lineage>
</organism>